<proteinExistence type="predicted"/>
<organism evidence="1 2">
    <name type="scientific">Sporisorium scitamineum</name>
    <dbReference type="NCBI Taxonomy" id="49012"/>
    <lineage>
        <taxon>Eukaryota</taxon>
        <taxon>Fungi</taxon>
        <taxon>Dikarya</taxon>
        <taxon>Basidiomycota</taxon>
        <taxon>Ustilaginomycotina</taxon>
        <taxon>Ustilaginomycetes</taxon>
        <taxon>Ustilaginales</taxon>
        <taxon>Ustilaginaceae</taxon>
        <taxon>Sporisorium</taxon>
    </lineage>
</organism>
<reference evidence="2" key="1">
    <citation type="submission" date="2014-06" db="EMBL/GenBank/DDBJ databases">
        <authorList>
            <person name="Berkman P.J."/>
        </authorList>
    </citation>
    <scope>NUCLEOTIDE SEQUENCE [LARGE SCALE GENOMIC DNA]</scope>
</reference>
<protein>
    <submittedName>
        <fullName evidence="1">Uncharacterized protein</fullName>
    </submittedName>
</protein>
<accession>A0A0F7S0Z8</accession>
<dbReference type="AlphaFoldDB" id="A0A0F7S0Z8"/>
<evidence type="ECO:0000313" key="2">
    <source>
        <dbReference type="Proteomes" id="UP000242770"/>
    </source>
</evidence>
<name>A0A0F7S0Z8_9BASI</name>
<dbReference type="EMBL" id="CCFA01003261">
    <property type="protein sequence ID" value="CDS00929.1"/>
    <property type="molecule type" value="Genomic_DNA"/>
</dbReference>
<gene>
    <name evidence="1" type="primary">SSCI54520.1</name>
</gene>
<dbReference type="Proteomes" id="UP000242770">
    <property type="component" value="Unassembled WGS sequence"/>
</dbReference>
<keyword evidence="2" id="KW-1185">Reference proteome</keyword>
<evidence type="ECO:0000313" key="1">
    <source>
        <dbReference type="EMBL" id="CDS00929.1"/>
    </source>
</evidence>
<sequence length="87" mass="9771">MLIPVEDDADATFACCPLIQHWLVRKQIQDDRRWHTLKKTTGQLDVRGEASVNLDDRTGITSQCIEESKELVGATCIEGDHDLPPPE</sequence>